<dbReference type="AlphaFoldDB" id="A0A0D9XA90"/>
<reference evidence="23" key="3">
    <citation type="submission" date="2015-04" db="UniProtKB">
        <authorList>
            <consortium name="EnsemblPlants"/>
        </authorList>
    </citation>
    <scope>IDENTIFICATION</scope>
</reference>
<evidence type="ECO:0000259" key="22">
    <source>
        <dbReference type="PROSITE" id="PS50011"/>
    </source>
</evidence>
<dbReference type="PANTHER" id="PTHR46204">
    <property type="entry name" value="CHITIN ELICITOR RECEPTOR KINASE 1-RELATED"/>
    <property type="match status" value="1"/>
</dbReference>
<reference evidence="23 24" key="1">
    <citation type="submission" date="2012-08" db="EMBL/GenBank/DDBJ databases">
        <title>Oryza genome evolution.</title>
        <authorList>
            <person name="Wing R.A."/>
        </authorList>
    </citation>
    <scope>NUCLEOTIDE SEQUENCE</scope>
</reference>
<dbReference type="InterPro" id="IPR001245">
    <property type="entry name" value="Ser-Thr/Tyr_kinase_cat_dom"/>
</dbReference>
<dbReference type="STRING" id="77586.A0A0D9XA90"/>
<dbReference type="InterPro" id="IPR056562">
    <property type="entry name" value="LysM2_CERK1_LYK3_4_5"/>
</dbReference>
<dbReference type="PROSITE" id="PS00107">
    <property type="entry name" value="PROTEIN_KINASE_ATP"/>
    <property type="match status" value="1"/>
</dbReference>
<dbReference type="FunFam" id="1.10.510.10:FF:000468">
    <property type="entry name" value="PTI1-like tyrosine-protein kinase 3"/>
    <property type="match status" value="1"/>
</dbReference>
<reference evidence="24" key="2">
    <citation type="submission" date="2013-12" db="EMBL/GenBank/DDBJ databases">
        <authorList>
            <person name="Yu Y."/>
            <person name="Lee S."/>
            <person name="de Baynast K."/>
            <person name="Wissotski M."/>
            <person name="Liu L."/>
            <person name="Talag J."/>
            <person name="Goicoechea J."/>
            <person name="Angelova A."/>
            <person name="Jetty R."/>
            <person name="Kudrna D."/>
            <person name="Golser W."/>
            <person name="Rivera L."/>
            <person name="Zhang J."/>
            <person name="Wing R."/>
        </authorList>
    </citation>
    <scope>NUCLEOTIDE SEQUENCE</scope>
</reference>
<keyword evidence="12 20" id="KW-1133">Transmembrane helix</keyword>
<evidence type="ECO:0000256" key="15">
    <source>
        <dbReference type="ARBA" id="ARBA00023170"/>
    </source>
</evidence>
<keyword evidence="9 19" id="KW-0547">Nucleotide-binding</keyword>
<dbReference type="Pfam" id="PF23472">
    <property type="entry name" value="LysM2_CERK1_LYK3_4_5"/>
    <property type="match status" value="1"/>
</dbReference>
<keyword evidence="10" id="KW-0418">Kinase</keyword>
<comment type="catalytic activity">
    <reaction evidence="18">
        <text>L-seryl-[protein] + ATP = O-phospho-L-seryl-[protein] + ADP + H(+)</text>
        <dbReference type="Rhea" id="RHEA:17989"/>
        <dbReference type="Rhea" id="RHEA-COMP:9863"/>
        <dbReference type="Rhea" id="RHEA-COMP:11604"/>
        <dbReference type="ChEBI" id="CHEBI:15378"/>
        <dbReference type="ChEBI" id="CHEBI:29999"/>
        <dbReference type="ChEBI" id="CHEBI:30616"/>
        <dbReference type="ChEBI" id="CHEBI:83421"/>
        <dbReference type="ChEBI" id="CHEBI:456216"/>
        <dbReference type="EC" id="2.7.11.1"/>
    </reaction>
</comment>
<accession>A0A0D9XA90</accession>
<evidence type="ECO:0000256" key="21">
    <source>
        <dbReference type="SAM" id="SignalP"/>
    </source>
</evidence>
<keyword evidence="7 20" id="KW-0812">Transmembrane</keyword>
<evidence type="ECO:0000256" key="9">
    <source>
        <dbReference type="ARBA" id="ARBA00022741"/>
    </source>
</evidence>
<sequence length="657" mass="71533">MEPLLLLRILLLAAVSASAATAAEAARDGCSAGCDIALASFYVTPNQNVTNIANLFGLTGPTNYRLLAPYNPNIPDLDFINQGDRVNVYFRCGCVSPPTSPSTTYLAGVFNYTVPTGSTYTSIANNIYSNLTTPEWLQATNTYPANNIPDNSVINITINCSCGDINISPDYGFFLTYPLSGRDTLDSVAGNYGLSSQLDVVRRYNPGMESAVGRGLVYIPVKGFDLILLIWYTVVGYFRSPWKLPTSEIIRAASVLCKLIMILHKGKGSSAAPIAGGVVAGVVALALGILYIFYRRRKAKQATLLLSSEDSTQLASIISTDKVTPSTTQAGGPSPVAGITVDKSVEFSYGELFNATQGFSIGNKIGQGGFGAVYYAELRGEKAAIKKMDMQATHEFLAELKVLTHVHHLNLVRLIGYCTESSLFLVYEFIENGNLSQHLRGTGYEPLSWAARVQIALDSARGLEYIHEHTVPVYIHRDIKSLNILIDKNYRAKVADFGLTKLTEVGGTSLPTRVVGTFGYMPPEYARYGDVSPKVDVYAFGVVLYELISAKEAIVRSTESASDSKGLVYLFEEALNVPDPKEGLRTLIDPKLGEDYPIDSVLKMTQLAKVCTQEDPKLRPSMRSVVVALMTLSSTSEFWDMNNLYENQGLVNLMSGR</sequence>
<evidence type="ECO:0000256" key="6">
    <source>
        <dbReference type="ARBA" id="ARBA00022679"/>
    </source>
</evidence>
<keyword evidence="15" id="KW-0675">Receptor</keyword>
<dbReference type="GO" id="GO:0005524">
    <property type="term" value="F:ATP binding"/>
    <property type="evidence" value="ECO:0007669"/>
    <property type="project" value="UniProtKB-UniRule"/>
</dbReference>
<name>A0A0D9XA90_9ORYZ</name>
<evidence type="ECO:0000256" key="13">
    <source>
        <dbReference type="ARBA" id="ARBA00023136"/>
    </source>
</evidence>
<feature type="signal peptide" evidence="21">
    <location>
        <begin position="1"/>
        <end position="25"/>
    </location>
</feature>
<dbReference type="InterPro" id="IPR057097">
    <property type="entry name" value="LysM_RLK3/10"/>
</dbReference>
<keyword evidence="24" id="KW-1185">Reference proteome</keyword>
<dbReference type="Gene3D" id="3.30.200.20">
    <property type="entry name" value="Phosphorylase Kinase, domain 1"/>
    <property type="match status" value="1"/>
</dbReference>
<organism evidence="23 24">
    <name type="scientific">Leersia perrieri</name>
    <dbReference type="NCBI Taxonomy" id="77586"/>
    <lineage>
        <taxon>Eukaryota</taxon>
        <taxon>Viridiplantae</taxon>
        <taxon>Streptophyta</taxon>
        <taxon>Embryophyta</taxon>
        <taxon>Tracheophyta</taxon>
        <taxon>Spermatophyta</taxon>
        <taxon>Magnoliopsida</taxon>
        <taxon>Liliopsida</taxon>
        <taxon>Poales</taxon>
        <taxon>Poaceae</taxon>
        <taxon>BOP clade</taxon>
        <taxon>Oryzoideae</taxon>
        <taxon>Oryzeae</taxon>
        <taxon>Oryzinae</taxon>
        <taxon>Leersia</taxon>
    </lineage>
</organism>
<dbReference type="HOGENOM" id="CLU_000288_99_3_1"/>
<evidence type="ECO:0000256" key="19">
    <source>
        <dbReference type="PROSITE-ProRule" id="PRU10141"/>
    </source>
</evidence>
<keyword evidence="8 21" id="KW-0732">Signal</keyword>
<evidence type="ECO:0000256" key="10">
    <source>
        <dbReference type="ARBA" id="ARBA00022777"/>
    </source>
</evidence>
<dbReference type="EnsemblPlants" id="LPERR08G18660.1">
    <property type="protein sequence ID" value="LPERR08G18660.1"/>
    <property type="gene ID" value="LPERR08G18660"/>
</dbReference>
<keyword evidence="13 20" id="KW-0472">Membrane</keyword>
<feature type="chain" id="PRO_5002349626" description="non-specific serine/threonine protein kinase" evidence="21">
    <location>
        <begin position="26"/>
        <end position="657"/>
    </location>
</feature>
<evidence type="ECO:0000256" key="11">
    <source>
        <dbReference type="ARBA" id="ARBA00022840"/>
    </source>
</evidence>
<evidence type="ECO:0000256" key="17">
    <source>
        <dbReference type="ARBA" id="ARBA00047899"/>
    </source>
</evidence>
<dbReference type="SUPFAM" id="SSF56112">
    <property type="entry name" value="Protein kinase-like (PK-like)"/>
    <property type="match status" value="1"/>
</dbReference>
<comment type="catalytic activity">
    <reaction evidence="17">
        <text>L-threonyl-[protein] + ATP = O-phospho-L-threonyl-[protein] + ADP + H(+)</text>
        <dbReference type="Rhea" id="RHEA:46608"/>
        <dbReference type="Rhea" id="RHEA-COMP:11060"/>
        <dbReference type="Rhea" id="RHEA-COMP:11605"/>
        <dbReference type="ChEBI" id="CHEBI:15378"/>
        <dbReference type="ChEBI" id="CHEBI:30013"/>
        <dbReference type="ChEBI" id="CHEBI:30616"/>
        <dbReference type="ChEBI" id="CHEBI:61977"/>
        <dbReference type="ChEBI" id="CHEBI:456216"/>
        <dbReference type="EC" id="2.7.11.1"/>
    </reaction>
</comment>
<dbReference type="PROSITE" id="PS50011">
    <property type="entry name" value="PROTEIN_KINASE_DOM"/>
    <property type="match status" value="1"/>
</dbReference>
<evidence type="ECO:0000256" key="18">
    <source>
        <dbReference type="ARBA" id="ARBA00048679"/>
    </source>
</evidence>
<evidence type="ECO:0000256" key="16">
    <source>
        <dbReference type="ARBA" id="ARBA00023180"/>
    </source>
</evidence>
<keyword evidence="5" id="KW-0147">Chitin-binding</keyword>
<dbReference type="eggNOG" id="ENOG502QPX8">
    <property type="taxonomic scope" value="Eukaryota"/>
</dbReference>
<dbReference type="FunFam" id="3.30.200.20:FF:000468">
    <property type="entry name" value="LysM receptor kinase 2"/>
    <property type="match status" value="1"/>
</dbReference>
<keyword evidence="16" id="KW-0325">Glycoprotein</keyword>
<dbReference type="InterPro" id="IPR000719">
    <property type="entry name" value="Prot_kinase_dom"/>
</dbReference>
<evidence type="ECO:0000256" key="20">
    <source>
        <dbReference type="SAM" id="Phobius"/>
    </source>
</evidence>
<dbReference type="GO" id="GO:0004674">
    <property type="term" value="F:protein serine/threonine kinase activity"/>
    <property type="evidence" value="ECO:0007669"/>
    <property type="project" value="UniProtKB-KW"/>
</dbReference>
<dbReference type="CDD" id="cd14066">
    <property type="entry name" value="STKc_IRAK"/>
    <property type="match status" value="1"/>
</dbReference>
<keyword evidence="3" id="KW-1003">Cell membrane</keyword>
<evidence type="ECO:0000256" key="1">
    <source>
        <dbReference type="ARBA" id="ARBA00004162"/>
    </source>
</evidence>
<dbReference type="InterPro" id="IPR044812">
    <property type="entry name" value="CERK1/LYK3-like"/>
</dbReference>
<keyword evidence="4" id="KW-0723">Serine/threonine-protein kinase</keyword>
<dbReference type="GO" id="GO:0019199">
    <property type="term" value="F:transmembrane receptor protein kinase activity"/>
    <property type="evidence" value="ECO:0007669"/>
    <property type="project" value="InterPro"/>
</dbReference>
<dbReference type="GO" id="GO:0005886">
    <property type="term" value="C:plasma membrane"/>
    <property type="evidence" value="ECO:0007669"/>
    <property type="project" value="UniProtKB-SubCell"/>
</dbReference>
<feature type="binding site" evidence="19">
    <location>
        <position position="387"/>
    </location>
    <ligand>
        <name>ATP</name>
        <dbReference type="ChEBI" id="CHEBI:30616"/>
    </ligand>
</feature>
<proteinExistence type="predicted"/>
<dbReference type="Pfam" id="PF07714">
    <property type="entry name" value="PK_Tyr_Ser-Thr"/>
    <property type="match status" value="1"/>
</dbReference>
<dbReference type="Proteomes" id="UP000032180">
    <property type="component" value="Chromosome 8"/>
</dbReference>
<dbReference type="InterPro" id="IPR017441">
    <property type="entry name" value="Protein_kinase_ATP_BS"/>
</dbReference>
<evidence type="ECO:0000256" key="5">
    <source>
        <dbReference type="ARBA" id="ARBA00022669"/>
    </source>
</evidence>
<dbReference type="PANTHER" id="PTHR46204:SF2">
    <property type="entry name" value="CHITIN ELICITOR RECEPTOR KINASE 1"/>
    <property type="match status" value="1"/>
</dbReference>
<dbReference type="EC" id="2.7.11.1" evidence="2"/>
<evidence type="ECO:0000313" key="23">
    <source>
        <dbReference type="EnsemblPlants" id="LPERR08G18660.1"/>
    </source>
</evidence>
<dbReference type="InterPro" id="IPR008271">
    <property type="entry name" value="Ser/Thr_kinase_AS"/>
</dbReference>
<evidence type="ECO:0000256" key="14">
    <source>
        <dbReference type="ARBA" id="ARBA00023157"/>
    </source>
</evidence>
<feature type="transmembrane region" description="Helical" evidence="20">
    <location>
        <begin position="272"/>
        <end position="294"/>
    </location>
</feature>
<dbReference type="InterPro" id="IPR011009">
    <property type="entry name" value="Kinase-like_dom_sf"/>
</dbReference>
<evidence type="ECO:0000256" key="2">
    <source>
        <dbReference type="ARBA" id="ARBA00012513"/>
    </source>
</evidence>
<evidence type="ECO:0000256" key="12">
    <source>
        <dbReference type="ARBA" id="ARBA00022989"/>
    </source>
</evidence>
<evidence type="ECO:0000256" key="4">
    <source>
        <dbReference type="ARBA" id="ARBA00022527"/>
    </source>
</evidence>
<protein>
    <recommendedName>
        <fullName evidence="2">non-specific serine/threonine protein kinase</fullName>
        <ecNumber evidence="2">2.7.11.1</ecNumber>
    </recommendedName>
</protein>
<evidence type="ECO:0000256" key="7">
    <source>
        <dbReference type="ARBA" id="ARBA00022692"/>
    </source>
</evidence>
<evidence type="ECO:0000256" key="3">
    <source>
        <dbReference type="ARBA" id="ARBA00022475"/>
    </source>
</evidence>
<dbReference type="PROSITE" id="PS00108">
    <property type="entry name" value="PROTEIN_KINASE_ST"/>
    <property type="match status" value="1"/>
</dbReference>
<comment type="subcellular location">
    <subcellularLocation>
        <location evidence="1">Cell membrane</location>
        <topology evidence="1">Single-pass membrane protein</topology>
    </subcellularLocation>
</comment>
<keyword evidence="14" id="KW-1015">Disulfide bond</keyword>
<dbReference type="GO" id="GO:0008061">
    <property type="term" value="F:chitin binding"/>
    <property type="evidence" value="ECO:0007669"/>
    <property type="project" value="UniProtKB-KW"/>
</dbReference>
<evidence type="ECO:0000256" key="8">
    <source>
        <dbReference type="ARBA" id="ARBA00022729"/>
    </source>
</evidence>
<dbReference type="SMART" id="SM00220">
    <property type="entry name" value="S_TKc"/>
    <property type="match status" value="1"/>
</dbReference>
<dbReference type="GO" id="GO:0045087">
    <property type="term" value="P:innate immune response"/>
    <property type="evidence" value="ECO:0007669"/>
    <property type="project" value="InterPro"/>
</dbReference>
<evidence type="ECO:0000313" key="24">
    <source>
        <dbReference type="Proteomes" id="UP000032180"/>
    </source>
</evidence>
<keyword evidence="11 19" id="KW-0067">ATP-binding</keyword>
<feature type="domain" description="Protein kinase" evidence="22">
    <location>
        <begin position="359"/>
        <end position="632"/>
    </location>
</feature>
<dbReference type="Pfam" id="PF23577">
    <property type="entry name" value="LysM_RLK"/>
    <property type="match status" value="1"/>
</dbReference>
<dbReference type="Gene3D" id="1.10.510.10">
    <property type="entry name" value="Transferase(Phosphotransferase) domain 1"/>
    <property type="match status" value="1"/>
</dbReference>
<keyword evidence="6" id="KW-0808">Transferase</keyword>
<dbReference type="Gramene" id="LPERR08G18660.1">
    <property type="protein sequence ID" value="LPERR08G18660.1"/>
    <property type="gene ID" value="LPERR08G18660"/>
</dbReference>